<feature type="transmembrane region" description="Helical" evidence="5">
    <location>
        <begin position="116"/>
        <end position="141"/>
    </location>
</feature>
<feature type="transmembrane region" description="Helical" evidence="5">
    <location>
        <begin position="16"/>
        <end position="39"/>
    </location>
</feature>
<dbReference type="SUPFAM" id="SSF161098">
    <property type="entry name" value="MetI-like"/>
    <property type="match status" value="1"/>
</dbReference>
<dbReference type="PANTHER" id="PTHR43759">
    <property type="entry name" value="TREHALOSE TRANSPORT SYSTEM PERMEASE PROTEIN SUGA"/>
    <property type="match status" value="1"/>
</dbReference>
<accession>A0A3P7RVY2</accession>
<dbReference type="Pfam" id="PF00528">
    <property type="entry name" value="BPD_transp_1"/>
    <property type="match status" value="1"/>
</dbReference>
<dbReference type="PANTHER" id="PTHR43759:SF1">
    <property type="entry name" value="GLUCOSE IMPORT SYSTEM PERMEASE PROTEIN GLCT"/>
    <property type="match status" value="1"/>
</dbReference>
<feature type="transmembrane region" description="Helical" evidence="5">
    <location>
        <begin position="267"/>
        <end position="291"/>
    </location>
</feature>
<evidence type="ECO:0000313" key="8">
    <source>
        <dbReference type="Proteomes" id="UP000279029"/>
    </source>
</evidence>
<keyword evidence="4 5" id="KW-0472">Membrane</keyword>
<evidence type="ECO:0000256" key="4">
    <source>
        <dbReference type="ARBA" id="ARBA00023136"/>
    </source>
</evidence>
<gene>
    <name evidence="7" type="ORF">PATL70BA_1062</name>
</gene>
<comment type="similarity">
    <text evidence="5">Belongs to the binding-protein-dependent transport system permease family.</text>
</comment>
<keyword evidence="8" id="KW-1185">Reference proteome</keyword>
<dbReference type="GO" id="GO:0055085">
    <property type="term" value="P:transmembrane transport"/>
    <property type="evidence" value="ECO:0007669"/>
    <property type="project" value="InterPro"/>
</dbReference>
<evidence type="ECO:0000256" key="2">
    <source>
        <dbReference type="ARBA" id="ARBA00022692"/>
    </source>
</evidence>
<dbReference type="Gene3D" id="1.10.3720.10">
    <property type="entry name" value="MetI-like"/>
    <property type="match status" value="1"/>
</dbReference>
<dbReference type="InterPro" id="IPR035906">
    <property type="entry name" value="MetI-like_sf"/>
</dbReference>
<comment type="subcellular location">
    <subcellularLocation>
        <location evidence="5">Cell membrane</location>
        <topology evidence="5">Multi-pass membrane protein</topology>
    </subcellularLocation>
    <subcellularLocation>
        <location evidence="1">Membrane</location>
        <topology evidence="1">Multi-pass membrane protein</topology>
    </subcellularLocation>
</comment>
<dbReference type="PROSITE" id="PS50928">
    <property type="entry name" value="ABC_TM1"/>
    <property type="match status" value="1"/>
</dbReference>
<feature type="domain" description="ABC transmembrane type-1" evidence="6">
    <location>
        <begin position="71"/>
        <end position="292"/>
    </location>
</feature>
<protein>
    <submittedName>
        <fullName evidence="7">Spermidine/putrescine ABC transporter permease</fullName>
    </submittedName>
</protein>
<evidence type="ECO:0000259" key="6">
    <source>
        <dbReference type="PROSITE" id="PS50928"/>
    </source>
</evidence>
<dbReference type="GO" id="GO:0005886">
    <property type="term" value="C:plasma membrane"/>
    <property type="evidence" value="ECO:0007669"/>
    <property type="project" value="UniProtKB-SubCell"/>
</dbReference>
<dbReference type="CDD" id="cd06261">
    <property type="entry name" value="TM_PBP2"/>
    <property type="match status" value="1"/>
</dbReference>
<evidence type="ECO:0000256" key="1">
    <source>
        <dbReference type="ARBA" id="ARBA00004141"/>
    </source>
</evidence>
<dbReference type="InterPro" id="IPR000515">
    <property type="entry name" value="MetI-like"/>
</dbReference>
<keyword evidence="2 5" id="KW-0812">Transmembrane</keyword>
<keyword evidence="3 5" id="KW-1133">Transmembrane helix</keyword>
<evidence type="ECO:0000256" key="3">
    <source>
        <dbReference type="ARBA" id="ARBA00022989"/>
    </source>
</evidence>
<name>A0A3P7RVY2_9FIRM</name>
<evidence type="ECO:0000313" key="7">
    <source>
        <dbReference type="EMBL" id="VDN46936.1"/>
    </source>
</evidence>
<dbReference type="KEGG" id="cbar:PATL70BA_1062"/>
<dbReference type="AlphaFoldDB" id="A0A3P7RVY2"/>
<feature type="transmembrane region" description="Helical" evidence="5">
    <location>
        <begin position="205"/>
        <end position="229"/>
    </location>
</feature>
<dbReference type="EMBL" id="LR130778">
    <property type="protein sequence ID" value="VDN46936.1"/>
    <property type="molecule type" value="Genomic_DNA"/>
</dbReference>
<proteinExistence type="inferred from homology"/>
<keyword evidence="5" id="KW-0813">Transport</keyword>
<sequence length="297" mass="33283">MMKYRATNFRRKLKPYIMLMPVMIFIIGIFITGLVFGLLQSLGYFPALGLYEISLDYYKNVFRNTDFLSSFQFSLYTSFLSTLLSVVLGVFLSYLIVYTKSKHIKGLVNVYKGPILVPHTIAALLIFILFIQSGLLARILYGFGLIGDMSDFPPLIFDGGGIGIMLAYIWKGLPFITFITIDILRNLDERYAKVAANLGASHAQVFRYVLLPQLFPTIASGFMILFAFSFGAYEIPHLLGASTPKALPVLAYIYYANIELADRANAMVINMCIAFFAFIALGLYVLAFRLLKKYGGA</sequence>
<organism evidence="7 8">
    <name type="scientific">Petrocella atlantisensis</name>
    <dbReference type="NCBI Taxonomy" id="2173034"/>
    <lineage>
        <taxon>Bacteria</taxon>
        <taxon>Bacillati</taxon>
        <taxon>Bacillota</taxon>
        <taxon>Clostridia</taxon>
        <taxon>Lachnospirales</taxon>
        <taxon>Vallitaleaceae</taxon>
        <taxon>Petrocella</taxon>
    </lineage>
</organism>
<evidence type="ECO:0000256" key="5">
    <source>
        <dbReference type="RuleBase" id="RU363032"/>
    </source>
</evidence>
<feature type="transmembrane region" description="Helical" evidence="5">
    <location>
        <begin position="161"/>
        <end position="184"/>
    </location>
</feature>
<reference evidence="7 8" key="1">
    <citation type="submission" date="2018-09" db="EMBL/GenBank/DDBJ databases">
        <authorList>
            <person name="Postec A."/>
        </authorList>
    </citation>
    <scope>NUCLEOTIDE SEQUENCE [LARGE SCALE GENOMIC DNA]</scope>
    <source>
        <strain evidence="7">70B-A</strain>
    </source>
</reference>
<dbReference type="Proteomes" id="UP000279029">
    <property type="component" value="Chromosome"/>
</dbReference>
<feature type="transmembrane region" description="Helical" evidence="5">
    <location>
        <begin position="73"/>
        <end position="96"/>
    </location>
</feature>
<dbReference type="InterPro" id="IPR052730">
    <property type="entry name" value="Sugar_ABC_transporter"/>
</dbReference>